<sequence>MSNTVRACLWMIGAIASFTSMAVAGREVSFELDTFEIMLFRSLIGFAIVVGILTVTDRLKDVQFKKLDLHVFRNIAHFTGQNLWFYAITVIPLAQVFALEFTSPLWVIVLSTVILGEKLTQHRIIAGIVGFIGILVVARPSPETINIGIITAALAAIGFALTIVFTRKLTRTESISSILFFLTGVQAILGLAFAGFDGDIALPSGESWPWVVLIAAAGLLAHYCLTNALKLAPATVVIPIDFTRLPIIAIVGMLLYKEPLDPMVLLGATIIFGANYYNIWRETRL</sequence>
<feature type="transmembrane region" description="Helical" evidence="6">
    <location>
        <begin position="123"/>
        <end position="141"/>
    </location>
</feature>
<dbReference type="InterPro" id="IPR000620">
    <property type="entry name" value="EamA_dom"/>
</dbReference>
<keyword evidence="9" id="KW-1185">Reference proteome</keyword>
<dbReference type="Pfam" id="PF00892">
    <property type="entry name" value="EamA"/>
    <property type="match status" value="2"/>
</dbReference>
<evidence type="ECO:0000256" key="3">
    <source>
        <dbReference type="ARBA" id="ARBA00022692"/>
    </source>
</evidence>
<feature type="transmembrane region" description="Helical" evidence="6">
    <location>
        <begin position="97"/>
        <end position="116"/>
    </location>
</feature>
<dbReference type="AlphaFoldDB" id="A0A1H5WXL7"/>
<evidence type="ECO:0000256" key="4">
    <source>
        <dbReference type="ARBA" id="ARBA00022989"/>
    </source>
</evidence>
<protein>
    <submittedName>
        <fullName evidence="8">Permease of the drug/metabolite transporter (DMT) superfamily</fullName>
    </submittedName>
</protein>
<evidence type="ECO:0000256" key="1">
    <source>
        <dbReference type="ARBA" id="ARBA00004141"/>
    </source>
</evidence>
<evidence type="ECO:0000313" key="8">
    <source>
        <dbReference type="EMBL" id="SEG04178.1"/>
    </source>
</evidence>
<comment type="subcellular location">
    <subcellularLocation>
        <location evidence="1">Membrane</location>
        <topology evidence="1">Multi-pass membrane protein</topology>
    </subcellularLocation>
</comment>
<evidence type="ECO:0000313" key="9">
    <source>
        <dbReference type="Proteomes" id="UP000236752"/>
    </source>
</evidence>
<dbReference type="OrthoDB" id="9810329at2"/>
<dbReference type="GO" id="GO:0016020">
    <property type="term" value="C:membrane"/>
    <property type="evidence" value="ECO:0007669"/>
    <property type="project" value="UniProtKB-SubCell"/>
</dbReference>
<feature type="domain" description="EamA" evidence="7">
    <location>
        <begin position="147"/>
        <end position="274"/>
    </location>
</feature>
<feature type="transmembrane region" description="Helical" evidence="6">
    <location>
        <begin position="178"/>
        <end position="196"/>
    </location>
</feature>
<evidence type="ECO:0000256" key="6">
    <source>
        <dbReference type="SAM" id="Phobius"/>
    </source>
</evidence>
<keyword evidence="3 6" id="KW-0812">Transmembrane</keyword>
<accession>A0A1H5WXL7</accession>
<dbReference type="PANTHER" id="PTHR22911:SF6">
    <property type="entry name" value="SOLUTE CARRIER FAMILY 35 MEMBER G1"/>
    <property type="match status" value="1"/>
</dbReference>
<feature type="transmembrane region" description="Helical" evidence="6">
    <location>
        <begin position="38"/>
        <end position="59"/>
    </location>
</feature>
<dbReference type="SUPFAM" id="SSF103481">
    <property type="entry name" value="Multidrug resistance efflux transporter EmrE"/>
    <property type="match status" value="2"/>
</dbReference>
<evidence type="ECO:0000256" key="5">
    <source>
        <dbReference type="ARBA" id="ARBA00023136"/>
    </source>
</evidence>
<feature type="transmembrane region" description="Helical" evidence="6">
    <location>
        <begin position="208"/>
        <end position="229"/>
    </location>
</feature>
<organism evidence="8 9">
    <name type="scientific">Thalassococcus halodurans</name>
    <dbReference type="NCBI Taxonomy" id="373675"/>
    <lineage>
        <taxon>Bacteria</taxon>
        <taxon>Pseudomonadati</taxon>
        <taxon>Pseudomonadota</taxon>
        <taxon>Alphaproteobacteria</taxon>
        <taxon>Rhodobacterales</taxon>
        <taxon>Roseobacteraceae</taxon>
        <taxon>Thalassococcus</taxon>
    </lineage>
</organism>
<feature type="transmembrane region" description="Helical" evidence="6">
    <location>
        <begin position="236"/>
        <end position="256"/>
    </location>
</feature>
<dbReference type="Gene3D" id="1.10.3730.20">
    <property type="match status" value="1"/>
</dbReference>
<keyword evidence="5 6" id="KW-0472">Membrane</keyword>
<name>A0A1H5WXL7_9RHOB</name>
<dbReference type="InterPro" id="IPR037185">
    <property type="entry name" value="EmrE-like"/>
</dbReference>
<feature type="transmembrane region" description="Helical" evidence="6">
    <location>
        <begin position="147"/>
        <end position="166"/>
    </location>
</feature>
<dbReference type="RefSeq" id="WP_103909951.1">
    <property type="nucleotide sequence ID" value="NZ_FNUZ01000002.1"/>
</dbReference>
<feature type="transmembrane region" description="Helical" evidence="6">
    <location>
        <begin position="71"/>
        <end position="91"/>
    </location>
</feature>
<comment type="similarity">
    <text evidence="2">Belongs to the drug/metabolite transporter (DMT) superfamily. 10 TMS drug/metabolite exporter (DME) (TC 2.A.7.3) family.</text>
</comment>
<proteinExistence type="inferred from homology"/>
<evidence type="ECO:0000259" key="7">
    <source>
        <dbReference type="Pfam" id="PF00892"/>
    </source>
</evidence>
<evidence type="ECO:0000256" key="2">
    <source>
        <dbReference type="ARBA" id="ARBA00009853"/>
    </source>
</evidence>
<dbReference type="PANTHER" id="PTHR22911">
    <property type="entry name" value="ACYL-MALONYL CONDENSING ENZYME-RELATED"/>
    <property type="match status" value="1"/>
</dbReference>
<keyword evidence="4 6" id="KW-1133">Transmembrane helix</keyword>
<feature type="domain" description="EamA" evidence="7">
    <location>
        <begin position="7"/>
        <end position="138"/>
    </location>
</feature>
<dbReference type="Proteomes" id="UP000236752">
    <property type="component" value="Unassembled WGS sequence"/>
</dbReference>
<dbReference type="EMBL" id="FNUZ01000002">
    <property type="protein sequence ID" value="SEG04178.1"/>
    <property type="molecule type" value="Genomic_DNA"/>
</dbReference>
<feature type="transmembrane region" description="Helical" evidence="6">
    <location>
        <begin position="262"/>
        <end position="280"/>
    </location>
</feature>
<gene>
    <name evidence="8" type="ORF">SAMN04488045_1633</name>
</gene>
<reference evidence="8 9" key="1">
    <citation type="submission" date="2016-10" db="EMBL/GenBank/DDBJ databases">
        <authorList>
            <person name="de Groot N.N."/>
        </authorList>
    </citation>
    <scope>NUCLEOTIDE SEQUENCE [LARGE SCALE GENOMIC DNA]</scope>
    <source>
        <strain evidence="8 9">DSM 26915</strain>
    </source>
</reference>